<dbReference type="GO" id="GO:0005524">
    <property type="term" value="F:ATP binding"/>
    <property type="evidence" value="ECO:0007669"/>
    <property type="project" value="UniProtKB-KW"/>
</dbReference>
<dbReference type="PROSITE" id="PS00211">
    <property type="entry name" value="ABC_TRANSPORTER_1"/>
    <property type="match status" value="1"/>
</dbReference>
<organism evidence="7 8">
    <name type="scientific">Georgenia faecalis</name>
    <dbReference type="NCBI Taxonomy" id="2483799"/>
    <lineage>
        <taxon>Bacteria</taxon>
        <taxon>Bacillati</taxon>
        <taxon>Actinomycetota</taxon>
        <taxon>Actinomycetes</taxon>
        <taxon>Micrococcales</taxon>
        <taxon>Bogoriellaceae</taxon>
        <taxon>Georgenia</taxon>
    </lineage>
</organism>
<dbReference type="PANTHER" id="PTHR42734:SF5">
    <property type="entry name" value="IRON TRANSPORT SYSTEM ATP-BINDING PROTEIN HI_0361-RELATED"/>
    <property type="match status" value="1"/>
</dbReference>
<dbReference type="SMART" id="SM00382">
    <property type="entry name" value="AAA"/>
    <property type="match status" value="1"/>
</dbReference>
<dbReference type="Pfam" id="PF00005">
    <property type="entry name" value="ABC_tran"/>
    <property type="match status" value="1"/>
</dbReference>
<evidence type="ECO:0000256" key="2">
    <source>
        <dbReference type="ARBA" id="ARBA00022448"/>
    </source>
</evidence>
<dbReference type="Gene3D" id="3.40.50.300">
    <property type="entry name" value="P-loop containing nucleotide triphosphate hydrolases"/>
    <property type="match status" value="1"/>
</dbReference>
<dbReference type="InterPro" id="IPR027417">
    <property type="entry name" value="P-loop_NTPase"/>
</dbReference>
<gene>
    <name evidence="7" type="ORF">ACFO3F_09630</name>
</gene>
<accession>A0ABV9DA60</accession>
<feature type="domain" description="ABC transporter" evidence="6">
    <location>
        <begin position="8"/>
        <end position="242"/>
    </location>
</feature>
<proteinExistence type="inferred from homology"/>
<reference evidence="8" key="1">
    <citation type="journal article" date="2019" name="Int. J. Syst. Evol. Microbiol.">
        <title>The Global Catalogue of Microorganisms (GCM) 10K type strain sequencing project: providing services to taxonomists for standard genome sequencing and annotation.</title>
        <authorList>
            <consortium name="The Broad Institute Genomics Platform"/>
            <consortium name="The Broad Institute Genome Sequencing Center for Infectious Disease"/>
            <person name="Wu L."/>
            <person name="Ma J."/>
        </authorList>
    </citation>
    <scope>NUCLEOTIDE SEQUENCE [LARGE SCALE GENOMIC DNA]</scope>
    <source>
        <strain evidence="8">JCM 3369</strain>
    </source>
</reference>
<evidence type="ECO:0000259" key="6">
    <source>
        <dbReference type="PROSITE" id="PS50893"/>
    </source>
</evidence>
<dbReference type="PROSITE" id="PS50893">
    <property type="entry name" value="ABC_TRANSPORTER_2"/>
    <property type="match status" value="1"/>
</dbReference>
<dbReference type="PANTHER" id="PTHR42734">
    <property type="entry name" value="METAL TRANSPORT SYSTEM ATP-BINDING PROTEIN TM_0124-RELATED"/>
    <property type="match status" value="1"/>
</dbReference>
<dbReference type="InterPro" id="IPR017871">
    <property type="entry name" value="ABC_transporter-like_CS"/>
</dbReference>
<sequence>MSAAGPVLEVEDLVVRYGDVVALDGATLRLDAGRICGLVGVNGSGKSTLLKAIMGTVRAGSGRVRLLGATPEQARRRAAVAWVPQSEDVDWAFPVSVRDVVMTGRYGHLGLARRPRRADHDAVDRALAALRLEGLAGRQIGELSGGQRKRVFVARALAQEARLLLLDEPFAGVDAASQATITRLLRDLAAQGTTALVATHDLAGLRTLCDEAVLLYRRVLAHAAPEEVLRPEMLALAFGDDAATEAVPPAHAASDAAPAPVPAPAAPAAAPAAPVPAPAEEAS</sequence>
<keyword evidence="4 7" id="KW-0067">ATP-binding</keyword>
<dbReference type="SUPFAM" id="SSF52540">
    <property type="entry name" value="P-loop containing nucleoside triphosphate hydrolases"/>
    <property type="match status" value="1"/>
</dbReference>
<dbReference type="CDD" id="cd03235">
    <property type="entry name" value="ABC_Metallic_Cations"/>
    <property type="match status" value="1"/>
</dbReference>
<comment type="caution">
    <text evidence="7">The sequence shown here is derived from an EMBL/GenBank/DDBJ whole genome shotgun (WGS) entry which is preliminary data.</text>
</comment>
<dbReference type="InterPro" id="IPR003593">
    <property type="entry name" value="AAA+_ATPase"/>
</dbReference>
<protein>
    <submittedName>
        <fullName evidence="7">Metal ABC transporter ATP-binding protein</fullName>
    </submittedName>
</protein>
<feature type="region of interest" description="Disordered" evidence="5">
    <location>
        <begin position="247"/>
        <end position="283"/>
    </location>
</feature>
<keyword evidence="8" id="KW-1185">Reference proteome</keyword>
<evidence type="ECO:0000313" key="7">
    <source>
        <dbReference type="EMBL" id="MFC4555506.1"/>
    </source>
</evidence>
<dbReference type="InterPro" id="IPR050153">
    <property type="entry name" value="Metal_Ion_Import_ABC"/>
</dbReference>
<evidence type="ECO:0000313" key="8">
    <source>
        <dbReference type="Proteomes" id="UP001595955"/>
    </source>
</evidence>
<keyword evidence="2" id="KW-0813">Transport</keyword>
<dbReference type="Proteomes" id="UP001595955">
    <property type="component" value="Unassembled WGS sequence"/>
</dbReference>
<dbReference type="InterPro" id="IPR003439">
    <property type="entry name" value="ABC_transporter-like_ATP-bd"/>
</dbReference>
<evidence type="ECO:0000256" key="1">
    <source>
        <dbReference type="ARBA" id="ARBA00005417"/>
    </source>
</evidence>
<evidence type="ECO:0000256" key="3">
    <source>
        <dbReference type="ARBA" id="ARBA00022741"/>
    </source>
</evidence>
<keyword evidence="3" id="KW-0547">Nucleotide-binding</keyword>
<feature type="compositionally biased region" description="Low complexity" evidence="5">
    <location>
        <begin position="266"/>
        <end position="283"/>
    </location>
</feature>
<dbReference type="EMBL" id="JBHSGF010000006">
    <property type="protein sequence ID" value="MFC4555506.1"/>
    <property type="molecule type" value="Genomic_DNA"/>
</dbReference>
<evidence type="ECO:0000256" key="5">
    <source>
        <dbReference type="SAM" id="MobiDB-lite"/>
    </source>
</evidence>
<feature type="compositionally biased region" description="Low complexity" evidence="5">
    <location>
        <begin position="247"/>
        <end position="258"/>
    </location>
</feature>
<comment type="similarity">
    <text evidence="1">Belongs to the ABC transporter superfamily.</text>
</comment>
<name>A0ABV9DA60_9MICO</name>
<dbReference type="RefSeq" id="WP_122823620.1">
    <property type="nucleotide sequence ID" value="NZ_CP033325.1"/>
</dbReference>
<evidence type="ECO:0000256" key="4">
    <source>
        <dbReference type="ARBA" id="ARBA00022840"/>
    </source>
</evidence>